<feature type="transmembrane region" description="Helical" evidence="12">
    <location>
        <begin position="175"/>
        <end position="196"/>
    </location>
</feature>
<keyword evidence="4" id="KW-0813">Transport</keyword>
<organism evidence="13">
    <name type="scientific">Schizaphis graminum</name>
    <name type="common">Green bug aphid</name>
    <dbReference type="NCBI Taxonomy" id="13262"/>
    <lineage>
        <taxon>Eukaryota</taxon>
        <taxon>Metazoa</taxon>
        <taxon>Ecdysozoa</taxon>
        <taxon>Arthropoda</taxon>
        <taxon>Hexapoda</taxon>
        <taxon>Insecta</taxon>
        <taxon>Pterygota</taxon>
        <taxon>Neoptera</taxon>
        <taxon>Paraneoptera</taxon>
        <taxon>Hemiptera</taxon>
        <taxon>Sternorrhyncha</taxon>
        <taxon>Aphidomorpha</taxon>
        <taxon>Aphidoidea</taxon>
        <taxon>Aphididae</taxon>
        <taxon>Aphidini</taxon>
        <taxon>Schizaphis</taxon>
    </lineage>
</organism>
<evidence type="ECO:0000256" key="7">
    <source>
        <dbReference type="ARBA" id="ARBA00022989"/>
    </source>
</evidence>
<feature type="transmembrane region" description="Helical" evidence="12">
    <location>
        <begin position="251"/>
        <end position="273"/>
    </location>
</feature>
<dbReference type="PANTHER" id="PTHR23516">
    <property type="entry name" value="SAM (S-ADENOSYL METHIONINE) TRANSPORTER"/>
    <property type="match status" value="1"/>
</dbReference>
<feature type="transmembrane region" description="Helical" evidence="12">
    <location>
        <begin position="47"/>
        <end position="66"/>
    </location>
</feature>
<feature type="transmembrane region" description="Helical" evidence="12">
    <location>
        <begin position="6"/>
        <end position="27"/>
    </location>
</feature>
<comment type="subcellular location">
    <subcellularLocation>
        <location evidence="2">Cell membrane</location>
        <topology evidence="2">Multi-pass membrane protein</topology>
    </subcellularLocation>
</comment>
<dbReference type="GO" id="GO:0006811">
    <property type="term" value="P:monoatomic ion transport"/>
    <property type="evidence" value="ECO:0007669"/>
    <property type="project" value="UniProtKB-KW"/>
</dbReference>
<sequence length="474" mass="54160">MDVMFLIVIIVLLTVAVILFAVSKKYVVEKLKQETNTDFQKLQRRYLIVYCLACFADWLQGPYVYKLYKQYGYNEGEIAVLFITGTVSNSLFGTITGALADIYGRKILCVSYGILYSGCCVTKMFGNFQLLLVGRMLGGISTSILYSAFDSWYINEHVNYYKLPEEWLNNTFAKATFFNATLAILAGLLSLFLVSVLEFGPVAPFVTAIPFLITSSIYVMSVINEHYVHNTKSASASVKKAIILWMTNKNIFTLSVVQSLYEGVMYLFIFIWTPTFDVLKDSKPPLGLVFSSFMLALMIGSKIYSILLGNSFLDSKKQLQLATFVATFSFLVCSLAISNIFFDYSGQQKYYKVMTCYFFFLLFEISIGIYFPSMTYLKSQVIPEKIRVTISNVIKIPSNVFICLALLWIYFKEPNEKNIIKIQEDDQEPNVDFILTIFVVCFIATLITFIFSKIFSKFHSETYKDIIKRHEIEV</sequence>
<protein>
    <recommendedName>
        <fullName evidence="3">Molybdate-anion transporter</fullName>
    </recommendedName>
    <alternativeName>
        <fullName evidence="10">Major facilitator superfamily domain-containing protein 5</fullName>
    </alternativeName>
    <alternativeName>
        <fullName evidence="11">Molybdate transporter 2 homolog</fullName>
    </alternativeName>
</protein>
<feature type="transmembrane region" description="Helical" evidence="12">
    <location>
        <begin position="431"/>
        <end position="451"/>
    </location>
</feature>
<dbReference type="GO" id="GO:0005886">
    <property type="term" value="C:plasma membrane"/>
    <property type="evidence" value="ECO:0007669"/>
    <property type="project" value="UniProtKB-SubCell"/>
</dbReference>
<evidence type="ECO:0000256" key="5">
    <source>
        <dbReference type="ARBA" id="ARBA00022475"/>
    </source>
</evidence>
<evidence type="ECO:0000256" key="12">
    <source>
        <dbReference type="SAM" id="Phobius"/>
    </source>
</evidence>
<feature type="transmembrane region" description="Helical" evidence="12">
    <location>
        <begin position="78"/>
        <end position="100"/>
    </location>
</feature>
<accession>A0A2S2NZD3</accession>
<proteinExistence type="predicted"/>
<dbReference type="PANTHER" id="PTHR23516:SF1">
    <property type="entry name" value="MOLYBDATE-ANION TRANSPORTER"/>
    <property type="match status" value="1"/>
</dbReference>
<evidence type="ECO:0000256" key="8">
    <source>
        <dbReference type="ARBA" id="ARBA00023065"/>
    </source>
</evidence>
<feature type="transmembrane region" description="Helical" evidence="12">
    <location>
        <begin position="285"/>
        <end position="309"/>
    </location>
</feature>
<keyword evidence="9 12" id="KW-0472">Membrane</keyword>
<keyword evidence="5" id="KW-1003">Cell membrane</keyword>
<dbReference type="EMBL" id="GGMR01009447">
    <property type="protein sequence ID" value="MBY22066.1"/>
    <property type="molecule type" value="Transcribed_RNA"/>
</dbReference>
<comment type="function">
    <text evidence="1">Mediates high-affinity intracellular uptake of the rare oligo-element molybdenum.</text>
</comment>
<keyword evidence="8" id="KW-0406">Ion transport</keyword>
<evidence type="ECO:0000256" key="9">
    <source>
        <dbReference type="ARBA" id="ARBA00023136"/>
    </source>
</evidence>
<dbReference type="AlphaFoldDB" id="A0A2S2NZD3"/>
<evidence type="ECO:0000256" key="6">
    <source>
        <dbReference type="ARBA" id="ARBA00022692"/>
    </source>
</evidence>
<dbReference type="Gene3D" id="1.20.1250.20">
    <property type="entry name" value="MFS general substrate transporter like domains"/>
    <property type="match status" value="1"/>
</dbReference>
<feature type="transmembrane region" description="Helical" evidence="12">
    <location>
        <begin position="321"/>
        <end position="344"/>
    </location>
</feature>
<reference evidence="13" key="1">
    <citation type="submission" date="2018-04" db="EMBL/GenBank/DDBJ databases">
        <title>Transcriptome of Schizaphis graminum biotype I.</title>
        <authorList>
            <person name="Scully E.D."/>
            <person name="Geib S.M."/>
            <person name="Palmer N.A."/>
            <person name="Koch K."/>
            <person name="Bradshaw J."/>
            <person name="Heng-Moss T."/>
            <person name="Sarath G."/>
        </authorList>
    </citation>
    <scope>NUCLEOTIDE SEQUENCE</scope>
</reference>
<evidence type="ECO:0000256" key="4">
    <source>
        <dbReference type="ARBA" id="ARBA00022448"/>
    </source>
</evidence>
<keyword evidence="7 12" id="KW-1133">Transmembrane helix</keyword>
<dbReference type="GO" id="GO:0015098">
    <property type="term" value="F:molybdate ion transmembrane transporter activity"/>
    <property type="evidence" value="ECO:0007669"/>
    <property type="project" value="InterPro"/>
</dbReference>
<evidence type="ECO:0000256" key="11">
    <source>
        <dbReference type="ARBA" id="ARBA00032555"/>
    </source>
</evidence>
<dbReference type="SUPFAM" id="SSF103473">
    <property type="entry name" value="MFS general substrate transporter"/>
    <property type="match status" value="1"/>
</dbReference>
<feature type="transmembrane region" description="Helical" evidence="12">
    <location>
        <begin position="132"/>
        <end position="154"/>
    </location>
</feature>
<dbReference type="InterPro" id="IPR008509">
    <property type="entry name" value="MOT2/MFSD5"/>
</dbReference>
<feature type="transmembrane region" description="Helical" evidence="12">
    <location>
        <begin position="392"/>
        <end position="411"/>
    </location>
</feature>
<evidence type="ECO:0000313" key="13">
    <source>
        <dbReference type="EMBL" id="MBY22066.1"/>
    </source>
</evidence>
<name>A0A2S2NZD3_SCHGA</name>
<dbReference type="CDD" id="cd17487">
    <property type="entry name" value="MFS_MFSD5_like"/>
    <property type="match status" value="1"/>
</dbReference>
<keyword evidence="6 12" id="KW-0812">Transmembrane</keyword>
<feature type="transmembrane region" description="Helical" evidence="12">
    <location>
        <begin position="107"/>
        <end position="126"/>
    </location>
</feature>
<feature type="transmembrane region" description="Helical" evidence="12">
    <location>
        <begin position="202"/>
        <end position="223"/>
    </location>
</feature>
<feature type="transmembrane region" description="Helical" evidence="12">
    <location>
        <begin position="350"/>
        <end position="371"/>
    </location>
</feature>
<evidence type="ECO:0000256" key="3">
    <source>
        <dbReference type="ARBA" id="ARBA00021242"/>
    </source>
</evidence>
<evidence type="ECO:0000256" key="10">
    <source>
        <dbReference type="ARBA" id="ARBA00030646"/>
    </source>
</evidence>
<evidence type="ECO:0000256" key="1">
    <source>
        <dbReference type="ARBA" id="ARBA00003019"/>
    </source>
</evidence>
<evidence type="ECO:0000256" key="2">
    <source>
        <dbReference type="ARBA" id="ARBA00004651"/>
    </source>
</evidence>
<gene>
    <name evidence="13" type="primary">Mfsd5</name>
    <name evidence="13" type="ORF">g.140849</name>
</gene>
<dbReference type="Pfam" id="PF05631">
    <property type="entry name" value="MFS_5"/>
    <property type="match status" value="1"/>
</dbReference>
<dbReference type="InterPro" id="IPR036259">
    <property type="entry name" value="MFS_trans_sf"/>
</dbReference>